<dbReference type="InterPro" id="IPR035914">
    <property type="entry name" value="Sperma_CUB_dom_sf"/>
</dbReference>
<dbReference type="OMA" id="VCCETNM"/>
<proteinExistence type="predicted"/>
<dbReference type="GeneID" id="6496525"/>
<dbReference type="PANTHER" id="PTHR33236">
    <property type="entry name" value="INTRAFLAGELLAR TRANSPORT PROTEIN 122 FAMILY PROTEIN-RELATED"/>
    <property type="match status" value="1"/>
</dbReference>
<keyword evidence="1" id="KW-0732">Signal</keyword>
<name>B3MGX3_DROAN</name>
<sequence length="391" mass="43077">MFGYTGLLWIIGLVAFAQAQTLNETSGGVAPLESGMWRQGRRRSVLADTCTTNSGTTGTCLTRFKCMRQSGTVNGYCGTYGVCCETNLQVGATTRQKRSIIKSPATFATDLITYTVEAMSNNVQQLRIDFEQFEMAQPVDTDGVLDCQDYFEAGGFKLCGVNNGQHLYLPFNAATGVEQVTITFAVPSKSTGTNWRLIVTQLEGPPISSRRRLTTTAGFGASTNSLQDLRDIFASHHADYELLAPPGCQQYYTGLTGTIRSFNFQSAVTSNYMPDLSYNICIQSSTSASMIEYSFSQFSMSIQDGTAEGYDEFCHPTVHTAGRQEDYLMIPQGILAKNMAYQPTYYCGTNENLVVYASPPYLLHFSSDDLTLDRSVETGFSMTYRLRNSLL</sequence>
<evidence type="ECO:0000256" key="1">
    <source>
        <dbReference type="SAM" id="SignalP"/>
    </source>
</evidence>
<dbReference type="HOGENOM" id="CLU_022631_0_1_1"/>
<dbReference type="eggNOG" id="ENOG502SVB7">
    <property type="taxonomic scope" value="Eukaryota"/>
</dbReference>
<dbReference type="KEGG" id="dan:6496525"/>
<accession>B3MGX3</accession>
<feature type="chain" id="PRO_5002792883" description="CUB domain-containing protein" evidence="1">
    <location>
        <begin position="20"/>
        <end position="391"/>
    </location>
</feature>
<dbReference type="EMBL" id="CH902619">
    <property type="protein sequence ID" value="EDV37891.1"/>
    <property type="molecule type" value="Genomic_DNA"/>
</dbReference>
<dbReference type="Gene3D" id="2.60.120.290">
    <property type="entry name" value="Spermadhesin, CUB domain"/>
    <property type="match status" value="1"/>
</dbReference>
<dbReference type="Pfam" id="PF26080">
    <property type="entry name" value="CUB_animal"/>
    <property type="match status" value="1"/>
</dbReference>
<keyword evidence="4" id="KW-1185">Reference proteome</keyword>
<dbReference type="STRING" id="7217.B3MGX3"/>
<dbReference type="Proteomes" id="UP000007801">
    <property type="component" value="Unassembled WGS sequence"/>
</dbReference>
<dbReference type="SUPFAM" id="SSF49854">
    <property type="entry name" value="Spermadhesin, CUB domain"/>
    <property type="match status" value="1"/>
</dbReference>
<dbReference type="AlphaFoldDB" id="B3MGX3"/>
<evidence type="ECO:0000259" key="2">
    <source>
        <dbReference type="Pfam" id="PF26080"/>
    </source>
</evidence>
<dbReference type="OrthoDB" id="6378913at2759"/>
<organism evidence="3 4">
    <name type="scientific">Drosophila ananassae</name>
    <name type="common">Fruit fly</name>
    <dbReference type="NCBI Taxonomy" id="7217"/>
    <lineage>
        <taxon>Eukaryota</taxon>
        <taxon>Metazoa</taxon>
        <taxon>Ecdysozoa</taxon>
        <taxon>Arthropoda</taxon>
        <taxon>Hexapoda</taxon>
        <taxon>Insecta</taxon>
        <taxon>Pterygota</taxon>
        <taxon>Neoptera</taxon>
        <taxon>Endopterygota</taxon>
        <taxon>Diptera</taxon>
        <taxon>Brachycera</taxon>
        <taxon>Muscomorpha</taxon>
        <taxon>Ephydroidea</taxon>
        <taxon>Drosophilidae</taxon>
        <taxon>Drosophila</taxon>
        <taxon>Sophophora</taxon>
    </lineage>
</organism>
<feature type="domain" description="CUB" evidence="2">
    <location>
        <begin position="245"/>
        <end position="386"/>
    </location>
</feature>
<reference evidence="3 4" key="1">
    <citation type="journal article" date="2007" name="Nature">
        <title>Evolution of genes and genomes on the Drosophila phylogeny.</title>
        <authorList>
            <consortium name="Drosophila 12 Genomes Consortium"/>
            <person name="Clark A.G."/>
            <person name="Eisen M.B."/>
            <person name="Smith D.R."/>
            <person name="Bergman C.M."/>
            <person name="Oliver B."/>
            <person name="Markow T.A."/>
            <person name="Kaufman T.C."/>
            <person name="Kellis M."/>
            <person name="Gelbart W."/>
            <person name="Iyer V.N."/>
            <person name="Pollard D.A."/>
            <person name="Sackton T.B."/>
            <person name="Larracuente A.M."/>
            <person name="Singh N.D."/>
            <person name="Abad J.P."/>
            <person name="Abt D.N."/>
            <person name="Adryan B."/>
            <person name="Aguade M."/>
            <person name="Akashi H."/>
            <person name="Anderson W.W."/>
            <person name="Aquadro C.F."/>
            <person name="Ardell D.H."/>
            <person name="Arguello R."/>
            <person name="Artieri C.G."/>
            <person name="Barbash D.A."/>
            <person name="Barker D."/>
            <person name="Barsanti P."/>
            <person name="Batterham P."/>
            <person name="Batzoglou S."/>
            <person name="Begun D."/>
            <person name="Bhutkar A."/>
            <person name="Blanco E."/>
            <person name="Bosak S.A."/>
            <person name="Bradley R.K."/>
            <person name="Brand A.D."/>
            <person name="Brent M.R."/>
            <person name="Brooks A.N."/>
            <person name="Brown R.H."/>
            <person name="Butlin R.K."/>
            <person name="Caggese C."/>
            <person name="Calvi B.R."/>
            <person name="Bernardo de Carvalho A."/>
            <person name="Caspi A."/>
            <person name="Castrezana S."/>
            <person name="Celniker S.E."/>
            <person name="Chang J.L."/>
            <person name="Chapple C."/>
            <person name="Chatterji S."/>
            <person name="Chinwalla A."/>
            <person name="Civetta A."/>
            <person name="Clifton S.W."/>
            <person name="Comeron J.M."/>
            <person name="Costello J.C."/>
            <person name="Coyne J.A."/>
            <person name="Daub J."/>
            <person name="David R.G."/>
            <person name="Delcher A.L."/>
            <person name="Delehaunty K."/>
            <person name="Do C.B."/>
            <person name="Ebling H."/>
            <person name="Edwards K."/>
            <person name="Eickbush T."/>
            <person name="Evans J.D."/>
            <person name="Filipski A."/>
            <person name="Findeiss S."/>
            <person name="Freyhult E."/>
            <person name="Fulton L."/>
            <person name="Fulton R."/>
            <person name="Garcia A.C."/>
            <person name="Gardiner A."/>
            <person name="Garfield D.A."/>
            <person name="Garvin B.E."/>
            <person name="Gibson G."/>
            <person name="Gilbert D."/>
            <person name="Gnerre S."/>
            <person name="Godfrey J."/>
            <person name="Good R."/>
            <person name="Gotea V."/>
            <person name="Gravely B."/>
            <person name="Greenberg A.J."/>
            <person name="Griffiths-Jones S."/>
            <person name="Gross S."/>
            <person name="Guigo R."/>
            <person name="Gustafson E.A."/>
            <person name="Haerty W."/>
            <person name="Hahn M.W."/>
            <person name="Halligan D.L."/>
            <person name="Halpern A.L."/>
            <person name="Halter G.M."/>
            <person name="Han M.V."/>
            <person name="Heger A."/>
            <person name="Hillier L."/>
            <person name="Hinrichs A.S."/>
            <person name="Holmes I."/>
            <person name="Hoskins R.A."/>
            <person name="Hubisz M.J."/>
            <person name="Hultmark D."/>
            <person name="Huntley M.A."/>
            <person name="Jaffe D.B."/>
            <person name="Jagadeeshan S."/>
            <person name="Jeck W.R."/>
            <person name="Johnson J."/>
            <person name="Jones C.D."/>
            <person name="Jordan W.C."/>
            <person name="Karpen G.H."/>
            <person name="Kataoka E."/>
            <person name="Keightley P.D."/>
            <person name="Kheradpour P."/>
            <person name="Kirkness E.F."/>
            <person name="Koerich L.B."/>
            <person name="Kristiansen K."/>
            <person name="Kudrna D."/>
            <person name="Kulathinal R.J."/>
            <person name="Kumar S."/>
            <person name="Kwok R."/>
            <person name="Lander E."/>
            <person name="Langley C.H."/>
            <person name="Lapoint R."/>
            <person name="Lazzaro B.P."/>
            <person name="Lee S.J."/>
            <person name="Levesque L."/>
            <person name="Li R."/>
            <person name="Lin C.F."/>
            <person name="Lin M.F."/>
            <person name="Lindblad-Toh K."/>
            <person name="Llopart A."/>
            <person name="Long M."/>
            <person name="Low L."/>
            <person name="Lozovsky E."/>
            <person name="Lu J."/>
            <person name="Luo M."/>
            <person name="Machado C.A."/>
            <person name="Makalowski W."/>
            <person name="Marzo M."/>
            <person name="Matsuda M."/>
            <person name="Matzkin L."/>
            <person name="McAllister B."/>
            <person name="McBride C.S."/>
            <person name="McKernan B."/>
            <person name="McKernan K."/>
            <person name="Mendez-Lago M."/>
            <person name="Minx P."/>
            <person name="Mollenhauer M.U."/>
            <person name="Montooth K."/>
            <person name="Mount S.M."/>
            <person name="Mu X."/>
            <person name="Myers E."/>
            <person name="Negre B."/>
            <person name="Newfeld S."/>
            <person name="Nielsen R."/>
            <person name="Noor M.A."/>
            <person name="O'Grady P."/>
            <person name="Pachter L."/>
            <person name="Papaceit M."/>
            <person name="Parisi M.J."/>
            <person name="Parisi M."/>
            <person name="Parts L."/>
            <person name="Pedersen J.S."/>
            <person name="Pesole G."/>
            <person name="Phillippy A.M."/>
            <person name="Ponting C.P."/>
            <person name="Pop M."/>
            <person name="Porcelli D."/>
            <person name="Powell J.R."/>
            <person name="Prohaska S."/>
            <person name="Pruitt K."/>
            <person name="Puig M."/>
            <person name="Quesneville H."/>
            <person name="Ram K.R."/>
            <person name="Rand D."/>
            <person name="Rasmussen M.D."/>
            <person name="Reed L.K."/>
            <person name="Reenan R."/>
            <person name="Reily A."/>
            <person name="Remington K.A."/>
            <person name="Rieger T.T."/>
            <person name="Ritchie M.G."/>
            <person name="Robin C."/>
            <person name="Rogers Y.H."/>
            <person name="Rohde C."/>
            <person name="Rozas J."/>
            <person name="Rubenfield M.J."/>
            <person name="Ruiz A."/>
            <person name="Russo S."/>
            <person name="Salzberg S.L."/>
            <person name="Sanchez-Gracia A."/>
            <person name="Saranga D.J."/>
            <person name="Sato H."/>
            <person name="Schaeffer S.W."/>
            <person name="Schatz M.C."/>
            <person name="Schlenke T."/>
            <person name="Schwartz R."/>
            <person name="Segarra C."/>
            <person name="Singh R.S."/>
            <person name="Sirot L."/>
            <person name="Sirota M."/>
            <person name="Sisneros N.B."/>
            <person name="Smith C.D."/>
            <person name="Smith T.F."/>
            <person name="Spieth J."/>
            <person name="Stage D.E."/>
            <person name="Stark A."/>
            <person name="Stephan W."/>
            <person name="Strausberg R.L."/>
            <person name="Strempel S."/>
            <person name="Sturgill D."/>
            <person name="Sutton G."/>
            <person name="Sutton G.G."/>
            <person name="Tao W."/>
            <person name="Teichmann S."/>
            <person name="Tobari Y.N."/>
            <person name="Tomimura Y."/>
            <person name="Tsolas J.M."/>
            <person name="Valente V.L."/>
            <person name="Venter E."/>
            <person name="Venter J.C."/>
            <person name="Vicario S."/>
            <person name="Vieira F.G."/>
            <person name="Vilella A.J."/>
            <person name="Villasante A."/>
            <person name="Walenz B."/>
            <person name="Wang J."/>
            <person name="Wasserman M."/>
            <person name="Watts T."/>
            <person name="Wilson D."/>
            <person name="Wilson R.K."/>
            <person name="Wing R.A."/>
            <person name="Wolfner M.F."/>
            <person name="Wong A."/>
            <person name="Wong G.K."/>
            <person name="Wu C.I."/>
            <person name="Wu G."/>
            <person name="Yamamoto D."/>
            <person name="Yang H.P."/>
            <person name="Yang S.P."/>
            <person name="Yorke J.A."/>
            <person name="Yoshida K."/>
            <person name="Zdobnov E."/>
            <person name="Zhang P."/>
            <person name="Zhang Y."/>
            <person name="Zimin A.V."/>
            <person name="Baldwin J."/>
            <person name="Abdouelleil A."/>
            <person name="Abdulkadir J."/>
            <person name="Abebe A."/>
            <person name="Abera B."/>
            <person name="Abreu J."/>
            <person name="Acer S.C."/>
            <person name="Aftuck L."/>
            <person name="Alexander A."/>
            <person name="An P."/>
            <person name="Anderson E."/>
            <person name="Anderson S."/>
            <person name="Arachi H."/>
            <person name="Azer M."/>
            <person name="Bachantsang P."/>
            <person name="Barry A."/>
            <person name="Bayul T."/>
            <person name="Berlin A."/>
            <person name="Bessette D."/>
            <person name="Bloom T."/>
            <person name="Blye J."/>
            <person name="Boguslavskiy L."/>
            <person name="Bonnet C."/>
            <person name="Boukhgalter B."/>
            <person name="Bourzgui I."/>
            <person name="Brown A."/>
            <person name="Cahill P."/>
            <person name="Channer S."/>
            <person name="Cheshatsang Y."/>
            <person name="Chuda L."/>
            <person name="Citroen M."/>
            <person name="Collymore A."/>
            <person name="Cooke P."/>
            <person name="Costello M."/>
            <person name="D'Aco K."/>
            <person name="Daza R."/>
            <person name="De Haan G."/>
            <person name="DeGray S."/>
            <person name="DeMaso C."/>
            <person name="Dhargay N."/>
            <person name="Dooley K."/>
            <person name="Dooley E."/>
            <person name="Doricent M."/>
            <person name="Dorje P."/>
            <person name="Dorjee K."/>
            <person name="Dupes A."/>
            <person name="Elong R."/>
            <person name="Falk J."/>
            <person name="Farina A."/>
            <person name="Faro S."/>
            <person name="Ferguson D."/>
            <person name="Fisher S."/>
            <person name="Foley C.D."/>
            <person name="Franke A."/>
            <person name="Friedrich D."/>
            <person name="Gadbois L."/>
            <person name="Gearin G."/>
            <person name="Gearin C.R."/>
            <person name="Giannoukos G."/>
            <person name="Goode T."/>
            <person name="Graham J."/>
            <person name="Grandbois E."/>
            <person name="Grewal S."/>
            <person name="Gyaltsen K."/>
            <person name="Hafez N."/>
            <person name="Hagos B."/>
            <person name="Hall J."/>
            <person name="Henson C."/>
            <person name="Hollinger A."/>
            <person name="Honan T."/>
            <person name="Huard M.D."/>
            <person name="Hughes L."/>
            <person name="Hurhula B."/>
            <person name="Husby M.E."/>
            <person name="Kamat A."/>
            <person name="Kanga B."/>
            <person name="Kashin S."/>
            <person name="Khazanovich D."/>
            <person name="Kisner P."/>
            <person name="Lance K."/>
            <person name="Lara M."/>
            <person name="Lee W."/>
            <person name="Lennon N."/>
            <person name="Letendre F."/>
            <person name="LeVine R."/>
            <person name="Lipovsky A."/>
            <person name="Liu X."/>
            <person name="Liu J."/>
            <person name="Liu S."/>
            <person name="Lokyitsang T."/>
            <person name="Lokyitsang Y."/>
            <person name="Lubonja R."/>
            <person name="Lui A."/>
            <person name="MacDonald P."/>
            <person name="Magnisalis V."/>
            <person name="Maru K."/>
            <person name="Matthews C."/>
            <person name="McCusker W."/>
            <person name="McDonough S."/>
            <person name="Mehta T."/>
            <person name="Meldrim J."/>
            <person name="Meneus L."/>
            <person name="Mihai O."/>
            <person name="Mihalev A."/>
            <person name="Mihova T."/>
            <person name="Mittelman R."/>
            <person name="Mlenga V."/>
            <person name="Montmayeur A."/>
            <person name="Mulrain L."/>
            <person name="Navidi A."/>
            <person name="Naylor J."/>
            <person name="Negash T."/>
            <person name="Nguyen T."/>
            <person name="Nguyen N."/>
            <person name="Nicol R."/>
            <person name="Norbu C."/>
            <person name="Norbu N."/>
            <person name="Novod N."/>
            <person name="O'Neill B."/>
            <person name="Osman S."/>
            <person name="Markiewicz E."/>
            <person name="Oyono O.L."/>
            <person name="Patti C."/>
            <person name="Phunkhang P."/>
            <person name="Pierre F."/>
            <person name="Priest M."/>
            <person name="Raghuraman S."/>
            <person name="Rege F."/>
            <person name="Reyes R."/>
            <person name="Rise C."/>
            <person name="Rogov P."/>
            <person name="Ross K."/>
            <person name="Ryan E."/>
            <person name="Settipalli S."/>
            <person name="Shea T."/>
            <person name="Sherpa N."/>
            <person name="Shi L."/>
            <person name="Shih D."/>
            <person name="Sparrow T."/>
            <person name="Spaulding J."/>
            <person name="Stalker J."/>
            <person name="Stange-Thomann N."/>
            <person name="Stavropoulos S."/>
            <person name="Stone C."/>
            <person name="Strader C."/>
            <person name="Tesfaye S."/>
            <person name="Thomson T."/>
            <person name="Thoulutsang Y."/>
            <person name="Thoulutsang D."/>
            <person name="Topham K."/>
            <person name="Topping I."/>
            <person name="Tsamla T."/>
            <person name="Vassiliev H."/>
            <person name="Vo A."/>
            <person name="Wangchuk T."/>
            <person name="Wangdi T."/>
            <person name="Weiand M."/>
            <person name="Wilkinson J."/>
            <person name="Wilson A."/>
            <person name="Yadav S."/>
            <person name="Young G."/>
            <person name="Yu Q."/>
            <person name="Zembek L."/>
            <person name="Zhong D."/>
            <person name="Zimmer A."/>
            <person name="Zwirko Z."/>
            <person name="Jaffe D.B."/>
            <person name="Alvarez P."/>
            <person name="Brockman W."/>
            <person name="Butler J."/>
            <person name="Chin C."/>
            <person name="Gnerre S."/>
            <person name="Grabherr M."/>
            <person name="Kleber M."/>
            <person name="Mauceli E."/>
            <person name="MacCallum I."/>
        </authorList>
    </citation>
    <scope>NUCLEOTIDE SEQUENCE [LARGE SCALE GENOMIC DNA]</scope>
    <source>
        <strain evidence="4">Tucson 14024-0371.13</strain>
    </source>
</reference>
<feature type="signal peptide" evidence="1">
    <location>
        <begin position="1"/>
        <end position="19"/>
    </location>
</feature>
<gene>
    <name evidence="3" type="primary">Dana\GF13688</name>
    <name evidence="3" type="synonym">dana_GLEANR_13695</name>
    <name evidence="3" type="ORF">GF13688</name>
</gene>
<dbReference type="PANTHER" id="PTHR33236:SF12">
    <property type="entry name" value="CUB DOMAIN-CONTAINING PROTEIN-RELATED"/>
    <property type="match status" value="1"/>
</dbReference>
<dbReference type="InParanoid" id="B3MGX3"/>
<dbReference type="PhylomeDB" id="B3MGX3"/>
<evidence type="ECO:0000313" key="3">
    <source>
        <dbReference type="EMBL" id="EDV37891.1"/>
    </source>
</evidence>
<dbReference type="InterPro" id="IPR058698">
    <property type="entry name" value="CUB_metazoa"/>
</dbReference>
<evidence type="ECO:0000313" key="4">
    <source>
        <dbReference type="Proteomes" id="UP000007801"/>
    </source>
</evidence>
<protein>
    <recommendedName>
        <fullName evidence="2">CUB domain-containing protein</fullName>
    </recommendedName>
</protein>